<sequence>MESSFSELTMVRGQYEVYLEEHLGVPNRNITVGLGGFKPLLIEQYRDIFLYWMSEYFTKQGGTAEVNLSPLHMGRRVFLIWKKLHIL</sequence>
<dbReference type="EMBL" id="SLYC01000006">
    <property type="protein sequence ID" value="TCQ04653.1"/>
    <property type="molecule type" value="Genomic_DNA"/>
</dbReference>
<protein>
    <submittedName>
        <fullName evidence="1">Uncharacterized protein</fullName>
    </submittedName>
</protein>
<keyword evidence="2" id="KW-1185">Reference proteome</keyword>
<gene>
    <name evidence="1" type="ORF">EDD79_100656</name>
</gene>
<evidence type="ECO:0000313" key="2">
    <source>
        <dbReference type="Proteomes" id="UP000295504"/>
    </source>
</evidence>
<comment type="caution">
    <text evidence="1">The sequence shown here is derived from an EMBL/GenBank/DDBJ whole genome shotgun (WGS) entry which is preliminary data.</text>
</comment>
<organism evidence="1 2">
    <name type="scientific">Serpentinicella alkaliphila</name>
    <dbReference type="NCBI Taxonomy" id="1734049"/>
    <lineage>
        <taxon>Bacteria</taxon>
        <taxon>Bacillati</taxon>
        <taxon>Bacillota</taxon>
        <taxon>Clostridia</taxon>
        <taxon>Peptostreptococcales</taxon>
        <taxon>Natronincolaceae</taxon>
        <taxon>Serpentinicella</taxon>
    </lineage>
</organism>
<reference evidence="1 2" key="1">
    <citation type="submission" date="2019-03" db="EMBL/GenBank/DDBJ databases">
        <title>Genomic Encyclopedia of Type Strains, Phase IV (KMG-IV): sequencing the most valuable type-strain genomes for metagenomic binning, comparative biology and taxonomic classification.</title>
        <authorList>
            <person name="Goeker M."/>
        </authorList>
    </citation>
    <scope>NUCLEOTIDE SEQUENCE [LARGE SCALE GENOMIC DNA]</scope>
    <source>
        <strain evidence="1 2">DSM 100013</strain>
    </source>
</reference>
<name>A0A4R2UAE0_9FIRM</name>
<accession>A0A4R2UAE0</accession>
<dbReference type="AlphaFoldDB" id="A0A4R2UAE0"/>
<proteinExistence type="predicted"/>
<evidence type="ECO:0000313" key="1">
    <source>
        <dbReference type="EMBL" id="TCQ04653.1"/>
    </source>
</evidence>
<dbReference type="Proteomes" id="UP000295504">
    <property type="component" value="Unassembled WGS sequence"/>
</dbReference>